<reference evidence="6" key="1">
    <citation type="submission" date="2016-10" db="EMBL/GenBank/DDBJ databases">
        <authorList>
            <person name="Varghese N."/>
            <person name="Submissions S."/>
        </authorList>
    </citation>
    <scope>NUCLEOTIDE SEQUENCE [LARGE SCALE GENOMIC DNA]</scope>
    <source>
        <strain evidence="6">DSM 20524</strain>
    </source>
</reference>
<gene>
    <name evidence="5" type="ORF">SAMN05661109_01876</name>
</gene>
<proteinExistence type="inferred from homology"/>
<dbReference type="PROSITE" id="PS50983">
    <property type="entry name" value="FE_B12_PBP"/>
    <property type="match status" value="1"/>
</dbReference>
<accession>A0A1H9UN81</accession>
<name>A0A1H9UN81_9CORY</name>
<dbReference type="AlphaFoldDB" id="A0A1H9UN81"/>
<dbReference type="InterPro" id="IPR050902">
    <property type="entry name" value="ABC_Transporter_SBP"/>
</dbReference>
<dbReference type="InterPro" id="IPR002491">
    <property type="entry name" value="ABC_transptr_periplasmic_BD"/>
</dbReference>
<dbReference type="PANTHER" id="PTHR30535:SF34">
    <property type="entry name" value="MOLYBDATE-BINDING PROTEIN MOLA"/>
    <property type="match status" value="1"/>
</dbReference>
<evidence type="ECO:0000256" key="1">
    <source>
        <dbReference type="ARBA" id="ARBA00008814"/>
    </source>
</evidence>
<organism evidence="5 6">
    <name type="scientific">Corynebacterium cystitidis DSM 20524</name>
    <dbReference type="NCBI Taxonomy" id="1121357"/>
    <lineage>
        <taxon>Bacteria</taxon>
        <taxon>Bacillati</taxon>
        <taxon>Actinomycetota</taxon>
        <taxon>Actinomycetes</taxon>
        <taxon>Mycobacteriales</taxon>
        <taxon>Corynebacteriaceae</taxon>
        <taxon>Corynebacterium</taxon>
    </lineage>
</organism>
<evidence type="ECO:0000256" key="3">
    <source>
        <dbReference type="SAM" id="SignalP"/>
    </source>
</evidence>
<feature type="chain" id="PRO_5039156226" evidence="3">
    <location>
        <begin position="23"/>
        <end position="400"/>
    </location>
</feature>
<dbReference type="Gene3D" id="3.40.50.1980">
    <property type="entry name" value="Nitrogenase molybdenum iron protein domain"/>
    <property type="match status" value="2"/>
</dbReference>
<keyword evidence="6" id="KW-1185">Reference proteome</keyword>
<feature type="compositionally biased region" description="Low complexity" evidence="2">
    <location>
        <begin position="30"/>
        <end position="42"/>
    </location>
</feature>
<feature type="signal peptide" evidence="3">
    <location>
        <begin position="1"/>
        <end position="22"/>
    </location>
</feature>
<feature type="domain" description="Fe/B12 periplasmic-binding" evidence="4">
    <location>
        <begin position="75"/>
        <end position="372"/>
    </location>
</feature>
<feature type="region of interest" description="Disordered" evidence="2">
    <location>
        <begin position="24"/>
        <end position="56"/>
    </location>
</feature>
<dbReference type="Proteomes" id="UP000198929">
    <property type="component" value="Unassembled WGS sequence"/>
</dbReference>
<evidence type="ECO:0000313" key="5">
    <source>
        <dbReference type="EMBL" id="SES10473.1"/>
    </source>
</evidence>
<protein>
    <submittedName>
        <fullName evidence="5">Iron complex transport system substrate-binding protein</fullName>
    </submittedName>
</protein>
<dbReference type="EMBL" id="FOGQ01000008">
    <property type="protein sequence ID" value="SES10473.1"/>
    <property type="molecule type" value="Genomic_DNA"/>
</dbReference>
<dbReference type="PANTHER" id="PTHR30535">
    <property type="entry name" value="VITAMIN B12-BINDING PROTEIN"/>
    <property type="match status" value="1"/>
</dbReference>
<dbReference type="Pfam" id="PF01497">
    <property type="entry name" value="Peripla_BP_2"/>
    <property type="match status" value="1"/>
</dbReference>
<keyword evidence="3" id="KW-0732">Signal</keyword>
<comment type="similarity">
    <text evidence="1">Belongs to the bacterial solute-binding protein 8 family.</text>
</comment>
<sequence length="400" mass="43603">MLLSRRALAVVMTGLLALSSVACSSDDPDAVSSTSGTSTVADTTEKDEATSEAGPVTITDVTGTTVELEKPFEKAVVQLSGSGGPLLTMAALDRENYTSKIAAMDDGLKKNRHDLWELLVEANPELDDIPIIGDVNKDEVTAEQLLTLGVDGIIVPVRQKAKMDIIAERAGIPVLYVDYHAQQLDTHIQSTKVIAEATGLTNNVEAITDFYTDVVGDIEKRAANLDRSTTAYIEIGHIGPSEMGNSYGSEMMWGSILDSVGADNIATEFLAPSDATPLTEEQVLVSDPDTIILAGSIWPDNPESVKMGFAVSEQEALESLAPYREREGWDRLTAIQNNELYGIGHALTRDMLDFYSYAVLAKLFHPEEFSDIDPEALMEEYFDKFMPIDYQGTWFIKYDG</sequence>
<dbReference type="PROSITE" id="PS51257">
    <property type="entry name" value="PROKAR_LIPOPROTEIN"/>
    <property type="match status" value="1"/>
</dbReference>
<dbReference type="SUPFAM" id="SSF53807">
    <property type="entry name" value="Helical backbone' metal receptor"/>
    <property type="match status" value="1"/>
</dbReference>
<evidence type="ECO:0000256" key="2">
    <source>
        <dbReference type="SAM" id="MobiDB-lite"/>
    </source>
</evidence>
<evidence type="ECO:0000313" key="6">
    <source>
        <dbReference type="Proteomes" id="UP000198929"/>
    </source>
</evidence>
<evidence type="ECO:0000259" key="4">
    <source>
        <dbReference type="PROSITE" id="PS50983"/>
    </source>
</evidence>
<dbReference type="RefSeq" id="WP_157728471.1">
    <property type="nucleotide sequence ID" value="NZ_CP047199.1"/>
</dbReference>
<dbReference type="STRING" id="1121357.SAMN05661109_01876"/>